<dbReference type="InterPro" id="IPR007111">
    <property type="entry name" value="NACHT_NTPase"/>
</dbReference>
<proteinExistence type="predicted"/>
<dbReference type="PANTHER" id="PTHR10039:SF14">
    <property type="entry name" value="NACHT DOMAIN-CONTAINING PROTEIN"/>
    <property type="match status" value="1"/>
</dbReference>
<keyword evidence="1" id="KW-0677">Repeat</keyword>
<evidence type="ECO:0000256" key="1">
    <source>
        <dbReference type="ARBA" id="ARBA00022737"/>
    </source>
</evidence>
<gene>
    <name evidence="3" type="ORF">K452DRAFT_90147</name>
</gene>
<dbReference type="OrthoDB" id="4062651at2759"/>
<dbReference type="PANTHER" id="PTHR10039">
    <property type="entry name" value="AMELOGENIN"/>
    <property type="match status" value="1"/>
</dbReference>
<name>A0A6A6B4N8_9PEZI</name>
<evidence type="ECO:0000259" key="2">
    <source>
        <dbReference type="PROSITE" id="PS50837"/>
    </source>
</evidence>
<dbReference type="InterPro" id="IPR056884">
    <property type="entry name" value="NPHP3-like_N"/>
</dbReference>
<accession>A0A6A6B4N8</accession>
<feature type="domain" description="NACHT" evidence="2">
    <location>
        <begin position="276"/>
        <end position="414"/>
    </location>
</feature>
<protein>
    <recommendedName>
        <fullName evidence="2">NACHT domain-containing protein</fullName>
    </recommendedName>
</protein>
<dbReference type="Proteomes" id="UP000799438">
    <property type="component" value="Unassembled WGS sequence"/>
</dbReference>
<organism evidence="3 4">
    <name type="scientific">Aplosporella prunicola CBS 121167</name>
    <dbReference type="NCBI Taxonomy" id="1176127"/>
    <lineage>
        <taxon>Eukaryota</taxon>
        <taxon>Fungi</taxon>
        <taxon>Dikarya</taxon>
        <taxon>Ascomycota</taxon>
        <taxon>Pezizomycotina</taxon>
        <taxon>Dothideomycetes</taxon>
        <taxon>Dothideomycetes incertae sedis</taxon>
        <taxon>Botryosphaeriales</taxon>
        <taxon>Aplosporellaceae</taxon>
        <taxon>Aplosporella</taxon>
    </lineage>
</organism>
<dbReference type="InterPro" id="IPR027417">
    <property type="entry name" value="P-loop_NTPase"/>
</dbReference>
<evidence type="ECO:0000313" key="4">
    <source>
        <dbReference type="Proteomes" id="UP000799438"/>
    </source>
</evidence>
<dbReference type="Gene3D" id="3.40.50.300">
    <property type="entry name" value="P-loop containing nucleotide triphosphate hydrolases"/>
    <property type="match status" value="1"/>
</dbReference>
<dbReference type="AlphaFoldDB" id="A0A6A6B4N8"/>
<reference evidence="3" key="1">
    <citation type="journal article" date="2020" name="Stud. Mycol.">
        <title>101 Dothideomycetes genomes: a test case for predicting lifestyles and emergence of pathogens.</title>
        <authorList>
            <person name="Haridas S."/>
            <person name="Albert R."/>
            <person name="Binder M."/>
            <person name="Bloem J."/>
            <person name="Labutti K."/>
            <person name="Salamov A."/>
            <person name="Andreopoulos B."/>
            <person name="Baker S."/>
            <person name="Barry K."/>
            <person name="Bills G."/>
            <person name="Bluhm B."/>
            <person name="Cannon C."/>
            <person name="Castanera R."/>
            <person name="Culley D."/>
            <person name="Daum C."/>
            <person name="Ezra D."/>
            <person name="Gonzalez J."/>
            <person name="Henrissat B."/>
            <person name="Kuo A."/>
            <person name="Liang C."/>
            <person name="Lipzen A."/>
            <person name="Lutzoni F."/>
            <person name="Magnuson J."/>
            <person name="Mondo S."/>
            <person name="Nolan M."/>
            <person name="Ohm R."/>
            <person name="Pangilinan J."/>
            <person name="Park H.-J."/>
            <person name="Ramirez L."/>
            <person name="Alfaro M."/>
            <person name="Sun H."/>
            <person name="Tritt A."/>
            <person name="Yoshinaga Y."/>
            <person name="Zwiers L.-H."/>
            <person name="Turgeon B."/>
            <person name="Goodwin S."/>
            <person name="Spatafora J."/>
            <person name="Crous P."/>
            <person name="Grigoriev I."/>
        </authorList>
    </citation>
    <scope>NUCLEOTIDE SEQUENCE</scope>
    <source>
        <strain evidence="3">CBS 121167</strain>
    </source>
</reference>
<dbReference type="SUPFAM" id="SSF52540">
    <property type="entry name" value="P-loop containing nucleoside triphosphate hydrolases"/>
    <property type="match status" value="1"/>
</dbReference>
<dbReference type="InterPro" id="IPR056125">
    <property type="entry name" value="DUF7708"/>
</dbReference>
<dbReference type="Pfam" id="PF24809">
    <property type="entry name" value="DUF7708"/>
    <property type="match status" value="1"/>
</dbReference>
<dbReference type="EMBL" id="ML995497">
    <property type="protein sequence ID" value="KAF2138225.1"/>
    <property type="molecule type" value="Genomic_DNA"/>
</dbReference>
<evidence type="ECO:0000313" key="3">
    <source>
        <dbReference type="EMBL" id="KAF2138225.1"/>
    </source>
</evidence>
<dbReference type="Pfam" id="PF24883">
    <property type="entry name" value="NPHP3_N"/>
    <property type="match status" value="1"/>
</dbReference>
<sequence>MALCPTAEAFEAAKKEFISSVRNGEPEVSHFASISEVYDATEEIQNEQSKSGTLRNLRMIQPYLDCLNHYAGVIETFAQVKPDVISLIWGPIKMILLVTKTYVKGYEKIWDAMAQVGARLPQFEKYARVFEQYSQIKQVLCLFYKDILEFHFTLLEFFHLNKRRMFFESIWPKYFGKIQLIIENIEKHRNLMDSEVTLANIMEADAARLDAYRRYEQNQEFQQRQDFNTAKTSLSPALYDHELERIKRECSVQSGNWLETLEQFRSWLDPSKSTTRLFWLQGIPGAGKTFLTSLITRRIKERKDPLAFAFLSYQARDEASTLKVLHSFIFQLAIEDQSLQPLVCFAHKNSPRELSSSVDFAQGLLKDLLKNLPATYIVIDGLDEILEVERIFLLDILLGLHIEHDNLNLLFSSRAEHDISRLLEPKAQPTRVQDRNSQDIQVYVEKRRDGWLRRLDIDLEIANEVRLLMENIGERAKGMFMYARLVCDNLELQTDLDAIKEEAANLPSGLNEAYGRIMVRIQQDLRPQERREAKQILEWVGCSLSPVSENEIKLALLVSRGGDLSKGPRGIFTNIFQRCGPIIETVNGFIQFVHFSAREYLFHTHSGRYLKEADGHANIASACIRYLSSDCFDPHVQDSSMQEFVVKGSYVLENYAYLHWFDHVQKCADVAPETISNEIKDLAGKRANLGFDRTSGTNSSNLVYKVFQKFPVDLHEILLDMSAFWRSRNHNFCFETVESWKNFDPLIISAQHSRIQTRLETILCSTQATHEPGCKCTVLQSTYGTCLYKCSRPGCPRFRTGFDSNKERVNHIQAHNRPFKCDSRDCPYREFGFTTKALLQDHTNKLHNNNIGTPLSQLDTISDIEDARTIIEDAIIFNDLDLVRSQREVVRSCGDILIPLCVTRRSSSEMLRLLVEICKGRKYKRLEILTMNCSTRCYLCGRTLQLRSKLSNAFKPWKRS</sequence>
<dbReference type="RefSeq" id="XP_033393938.1">
    <property type="nucleotide sequence ID" value="XM_033547299.1"/>
</dbReference>
<dbReference type="PROSITE" id="PS50837">
    <property type="entry name" value="NACHT"/>
    <property type="match status" value="1"/>
</dbReference>
<keyword evidence="4" id="KW-1185">Reference proteome</keyword>
<dbReference type="GeneID" id="54304806"/>